<dbReference type="HOGENOM" id="CLU_080676_1_0_0"/>
<organism evidence="10 11">
    <name type="scientific">Cetobacterium somerae ATCC BAA-474</name>
    <dbReference type="NCBI Taxonomy" id="1319815"/>
    <lineage>
        <taxon>Bacteria</taxon>
        <taxon>Fusobacteriati</taxon>
        <taxon>Fusobacteriota</taxon>
        <taxon>Fusobacteriia</taxon>
        <taxon>Fusobacteriales</taxon>
        <taxon>Fusobacteriaceae</taxon>
        <taxon>Cetobacterium</taxon>
    </lineage>
</organism>
<dbReference type="Proteomes" id="UP000017081">
    <property type="component" value="Unassembled WGS sequence"/>
</dbReference>
<dbReference type="UniPathway" id="UPA00621"/>
<evidence type="ECO:0000256" key="4">
    <source>
        <dbReference type="ARBA" id="ARBA00020837"/>
    </source>
</evidence>
<name>U7VD49_9FUSO</name>
<evidence type="ECO:0000256" key="6">
    <source>
        <dbReference type="ARBA" id="ARBA00022723"/>
    </source>
</evidence>
<dbReference type="EMBL" id="AXZF01000038">
    <property type="protein sequence ID" value="ERT69074.1"/>
    <property type="molecule type" value="Genomic_DNA"/>
</dbReference>
<evidence type="ECO:0000256" key="5">
    <source>
        <dbReference type="ARBA" id="ARBA00022679"/>
    </source>
</evidence>
<proteinExistence type="inferred from homology"/>
<evidence type="ECO:0000256" key="1">
    <source>
        <dbReference type="ARBA" id="ARBA00001947"/>
    </source>
</evidence>
<keyword evidence="6" id="KW-0479">Metal-binding</keyword>
<evidence type="ECO:0000256" key="7">
    <source>
        <dbReference type="ARBA" id="ARBA00022833"/>
    </source>
</evidence>
<evidence type="ECO:0000313" key="10">
    <source>
        <dbReference type="EMBL" id="ERT69074.1"/>
    </source>
</evidence>
<evidence type="ECO:0000256" key="2">
    <source>
        <dbReference type="ARBA" id="ARBA00007342"/>
    </source>
</evidence>
<dbReference type="Pfam" id="PF06130">
    <property type="entry name" value="PTAC"/>
    <property type="match status" value="1"/>
</dbReference>
<keyword evidence="5 9" id="KW-0808">Transferase</keyword>
<dbReference type="PIRSF" id="PIRSF010130">
    <property type="entry name" value="PduL"/>
    <property type="match status" value="1"/>
</dbReference>
<sequence>MEIDEIVKLVKDAVEKELNQKEYKNMKRIPIEASGRHIHLSEEDAEVLFGERYQFNKVKDLSQPGQYACKERVRLVGPKGVIEGVIVLGPFRGSTQIELSLTDARTLGVTPILRESGSTKDTPGILITNGDRYLKLKEGVIVAKNHIHMTEEDSRRLNLKDKDKVKVKICGSLRPMIFEDVVVRVNNRFSLNMHIDYDEANACFLTKDSYGEIYE</sequence>
<dbReference type="InterPro" id="IPR008300">
    <property type="entry name" value="PTAC"/>
</dbReference>
<dbReference type="NCBIfam" id="NF011652">
    <property type="entry name" value="PRK15070.1"/>
    <property type="match status" value="1"/>
</dbReference>
<dbReference type="AlphaFoldDB" id="U7VD49"/>
<evidence type="ECO:0000256" key="9">
    <source>
        <dbReference type="PIRNR" id="PIRNR010130"/>
    </source>
</evidence>
<dbReference type="PANTHER" id="PTHR39453">
    <property type="entry name" value="PHOSPHATE PROPANOYLTRANSFERASE"/>
    <property type="match status" value="1"/>
</dbReference>
<gene>
    <name evidence="10" type="ORF">HMPREF0202_01041</name>
</gene>
<comment type="function">
    <text evidence="9">Involved in 1,2-propanediol (1,2-PD) degradation by catalyzing the conversion of propanoyl-CoA to propanoyl-phosphate.</text>
</comment>
<dbReference type="GO" id="GO:0051144">
    <property type="term" value="P:1,2-propanediol catabolic process"/>
    <property type="evidence" value="ECO:0007669"/>
    <property type="project" value="UniProtKB-UniPathway"/>
</dbReference>
<comment type="catalytic activity">
    <reaction evidence="9">
        <text>propanoyl-CoA + phosphate = propanoyl phosphate + CoA</text>
        <dbReference type="Rhea" id="RHEA:28046"/>
        <dbReference type="ChEBI" id="CHEBI:43474"/>
        <dbReference type="ChEBI" id="CHEBI:57287"/>
        <dbReference type="ChEBI" id="CHEBI:57392"/>
        <dbReference type="ChEBI" id="CHEBI:58933"/>
        <dbReference type="EC" id="2.3.1.222"/>
    </reaction>
</comment>
<comment type="similarity">
    <text evidence="2 9">Belongs to the PduL family.</text>
</comment>
<dbReference type="EC" id="2.3.1.222" evidence="3 9"/>
<dbReference type="eggNOG" id="COG4869">
    <property type="taxonomic scope" value="Bacteria"/>
</dbReference>
<comment type="caution">
    <text evidence="10">The sequence shown here is derived from an EMBL/GenBank/DDBJ whole genome shotgun (WGS) entry which is preliminary data.</text>
</comment>
<dbReference type="GO" id="GO:0016747">
    <property type="term" value="F:acyltransferase activity, transferring groups other than amino-acyl groups"/>
    <property type="evidence" value="ECO:0007669"/>
    <property type="project" value="InterPro"/>
</dbReference>
<protein>
    <recommendedName>
        <fullName evidence="4 9">Phosphate propanoyltransferase</fullName>
        <ecNumber evidence="3 9">2.3.1.222</ecNumber>
    </recommendedName>
</protein>
<dbReference type="GO" id="GO:0046872">
    <property type="term" value="F:metal ion binding"/>
    <property type="evidence" value="ECO:0007669"/>
    <property type="project" value="UniProtKB-KW"/>
</dbReference>
<keyword evidence="7" id="KW-0862">Zinc</keyword>
<evidence type="ECO:0000256" key="8">
    <source>
        <dbReference type="ARBA" id="ARBA00023315"/>
    </source>
</evidence>
<dbReference type="STRING" id="1319815.HMPREF0202_01041"/>
<comment type="cofactor">
    <cofactor evidence="1">
        <name>Zn(2+)</name>
        <dbReference type="ChEBI" id="CHEBI:29105"/>
    </cofactor>
</comment>
<keyword evidence="11" id="KW-1185">Reference proteome</keyword>
<dbReference type="RefSeq" id="WP_023050581.1">
    <property type="nucleotide sequence ID" value="NZ_CP173062.2"/>
</dbReference>
<accession>U7VD49</accession>
<dbReference type="PANTHER" id="PTHR39453:SF1">
    <property type="entry name" value="PHOSPHATE PROPANOYLTRANSFERASE"/>
    <property type="match status" value="1"/>
</dbReference>
<reference evidence="10 11" key="1">
    <citation type="submission" date="2013-08" db="EMBL/GenBank/DDBJ databases">
        <authorList>
            <person name="Weinstock G."/>
            <person name="Sodergren E."/>
            <person name="Wylie T."/>
            <person name="Fulton L."/>
            <person name="Fulton R."/>
            <person name="Fronick C."/>
            <person name="O'Laughlin M."/>
            <person name="Godfrey J."/>
            <person name="Miner T."/>
            <person name="Herter B."/>
            <person name="Appelbaum E."/>
            <person name="Cordes M."/>
            <person name="Lek S."/>
            <person name="Wollam A."/>
            <person name="Pepin K.H."/>
            <person name="Palsikar V.B."/>
            <person name="Mitreva M."/>
            <person name="Wilson R.K."/>
        </authorList>
    </citation>
    <scope>NUCLEOTIDE SEQUENCE [LARGE SCALE GENOMIC DNA]</scope>
    <source>
        <strain evidence="10 11">ATCC BAA-474</strain>
    </source>
</reference>
<evidence type="ECO:0000313" key="11">
    <source>
        <dbReference type="Proteomes" id="UP000017081"/>
    </source>
</evidence>
<comment type="pathway">
    <text evidence="9">Polyol metabolism; 1,2-propanediol degradation.</text>
</comment>
<keyword evidence="8 9" id="KW-0012">Acyltransferase</keyword>
<dbReference type="PATRIC" id="fig|1319815.3.peg.998"/>
<evidence type="ECO:0000256" key="3">
    <source>
        <dbReference type="ARBA" id="ARBA00012206"/>
    </source>
</evidence>